<gene>
    <name evidence="1" type="ORF">TK50_03725</name>
</gene>
<name>A0A0D0X5G8_9ACTN</name>
<evidence type="ECO:0000313" key="1">
    <source>
        <dbReference type="EMBL" id="KIR64740.1"/>
    </source>
</evidence>
<accession>A0A0D0X5G8</accession>
<dbReference type="AlphaFoldDB" id="A0A0D0X5G8"/>
<keyword evidence="2" id="KW-1185">Reference proteome</keyword>
<comment type="caution">
    <text evidence="1">The sequence shown here is derived from an EMBL/GenBank/DDBJ whole genome shotgun (WGS) entry which is preliminary data.</text>
</comment>
<proteinExistence type="predicted"/>
<organism evidence="1 2">
    <name type="scientific">Micromonospora haikouensis</name>
    <dbReference type="NCBI Taxonomy" id="686309"/>
    <lineage>
        <taxon>Bacteria</taxon>
        <taxon>Bacillati</taxon>
        <taxon>Actinomycetota</taxon>
        <taxon>Actinomycetes</taxon>
        <taxon>Micromonosporales</taxon>
        <taxon>Micromonosporaceae</taxon>
        <taxon>Micromonospora</taxon>
    </lineage>
</organism>
<dbReference type="GeneID" id="301303279"/>
<dbReference type="Proteomes" id="UP000032254">
    <property type="component" value="Unassembled WGS sequence"/>
</dbReference>
<dbReference type="RefSeq" id="WP_043961477.1">
    <property type="nucleotide sequence ID" value="NZ_JXSX01000001.1"/>
</dbReference>
<dbReference type="PATRIC" id="fig|47853.6.peg.797"/>
<sequence length="230" mass="23683">MTNVSVEISGDAGDGAVRIVGGETALVPRAGLRVHDPNGEGAVSHNGLVYGPTKVEVGELSNGDYGLAAVDPSTGALVDLAQLAFGMKAVSATPSINITNQTVKLEGTDLTTRIGTSRRALFLVGASITLDTYAREGVNIYVRGLGPGGATITGFIGVGFYSGLEISSSPESFLSGSLSPQASSVDFRDDLAPGEWTFWLEAKDTSADAMDGSMEGSPYVGKVTMVVMPF</sequence>
<dbReference type="EMBL" id="JXSX01000001">
    <property type="protein sequence ID" value="KIR64740.1"/>
    <property type="molecule type" value="Genomic_DNA"/>
</dbReference>
<reference evidence="1 2" key="1">
    <citation type="submission" date="2015-01" db="EMBL/GenBank/DDBJ databases">
        <title>Sequencing and annotation of Micromonospora carbonacea strain JXNU-1 genome.</title>
        <authorList>
            <person name="Long Z."/>
            <person name="Huang Y."/>
            <person name="Jiang Y."/>
        </authorList>
    </citation>
    <scope>NUCLEOTIDE SEQUENCE [LARGE SCALE GENOMIC DNA]</scope>
    <source>
        <strain evidence="1 2">JXNU-1</strain>
    </source>
</reference>
<evidence type="ECO:0000313" key="2">
    <source>
        <dbReference type="Proteomes" id="UP000032254"/>
    </source>
</evidence>
<protein>
    <submittedName>
        <fullName evidence="1">Uncharacterized protein</fullName>
    </submittedName>
</protein>
<dbReference type="OrthoDB" id="9930116at2"/>